<dbReference type="EMBL" id="JAPDDR010000003">
    <property type="protein sequence ID" value="MCW1913182.1"/>
    <property type="molecule type" value="Genomic_DNA"/>
</dbReference>
<dbReference type="Proteomes" id="UP001165653">
    <property type="component" value="Unassembled WGS sequence"/>
</dbReference>
<feature type="chain" id="PRO_5046507093" evidence="1">
    <location>
        <begin position="19"/>
        <end position="477"/>
    </location>
</feature>
<feature type="signal peptide" evidence="1">
    <location>
        <begin position="1"/>
        <end position="18"/>
    </location>
</feature>
<gene>
    <name evidence="3" type="ORF">OJ996_06345</name>
</gene>
<feature type="domain" description="Peptidase C39-like" evidence="2">
    <location>
        <begin position="290"/>
        <end position="450"/>
    </location>
</feature>
<dbReference type="RefSeq" id="WP_264512379.1">
    <property type="nucleotide sequence ID" value="NZ_JAPDDR010000003.1"/>
</dbReference>
<sequence>MKPLFALIPLALCMNLHAAIGEWRVLKDGEGGQIRARFEGLKDDRYLLRREADGKLFEVAPGMLMGEDRTSFDAQAKQLSEELGKLSKMAGYPLFSGTPFEVRKADEIASALRLGLESRTKHSASWRAYTGDSYKLFGARPYSVALYAAEDGNASVLSAVYANKGDFKSTMGQGEQHFEGKSEADEASLAKAMEADEKAVLASITEVLGEPTTQRFGDSRKTRRKVMRWDWNGHSLILSSQEGEYVSLSIVPLELADAGGKTAKVKDGDIRKRLEQDVVKKPNGDVYLGQVPMVNQGPKGYCVPATFERAMRTAGIEADMYVLAMIGKSGMGGGTVVEFLLDEVRQMVRNKGRRTKDERVKELRVRDVKGYIDKGIPVMWTMRSLKQYNETANGNTARRNRVTDWAAWATEIAEKADLVTKQESENEAYHICMIVGYNEATNELAVSDSWGASYERRWVPASVANWASSGGLFMILP</sequence>
<accession>A0ABT3G018</accession>
<organism evidence="3 4">
    <name type="scientific">Luteolibacter rhizosphaerae</name>
    <dbReference type="NCBI Taxonomy" id="2989719"/>
    <lineage>
        <taxon>Bacteria</taxon>
        <taxon>Pseudomonadati</taxon>
        <taxon>Verrucomicrobiota</taxon>
        <taxon>Verrucomicrobiia</taxon>
        <taxon>Verrucomicrobiales</taxon>
        <taxon>Verrucomicrobiaceae</taxon>
        <taxon>Luteolibacter</taxon>
    </lineage>
</organism>
<evidence type="ECO:0000313" key="3">
    <source>
        <dbReference type="EMBL" id="MCW1913182.1"/>
    </source>
</evidence>
<dbReference type="InterPro" id="IPR039564">
    <property type="entry name" value="Peptidase_C39-like"/>
</dbReference>
<evidence type="ECO:0000259" key="2">
    <source>
        <dbReference type="Pfam" id="PF13529"/>
    </source>
</evidence>
<reference evidence="3" key="1">
    <citation type="submission" date="2022-10" db="EMBL/GenBank/DDBJ databases">
        <title>Luteolibacter sp. GHJ8, whole genome shotgun sequencing project.</title>
        <authorList>
            <person name="Zhao G."/>
            <person name="Shen L."/>
        </authorList>
    </citation>
    <scope>NUCLEOTIDE SEQUENCE</scope>
    <source>
        <strain evidence="3">GHJ8</strain>
    </source>
</reference>
<comment type="caution">
    <text evidence="3">The sequence shown here is derived from an EMBL/GenBank/DDBJ whole genome shotgun (WGS) entry which is preliminary data.</text>
</comment>
<dbReference type="Pfam" id="PF13529">
    <property type="entry name" value="Peptidase_C39_2"/>
    <property type="match status" value="1"/>
</dbReference>
<evidence type="ECO:0000313" key="4">
    <source>
        <dbReference type="Proteomes" id="UP001165653"/>
    </source>
</evidence>
<protein>
    <submittedName>
        <fullName evidence="3">C39 family peptidase</fullName>
    </submittedName>
</protein>
<keyword evidence="1" id="KW-0732">Signal</keyword>
<keyword evidence="4" id="KW-1185">Reference proteome</keyword>
<proteinExistence type="predicted"/>
<evidence type="ECO:0000256" key="1">
    <source>
        <dbReference type="SAM" id="SignalP"/>
    </source>
</evidence>
<name>A0ABT3G018_9BACT</name>